<evidence type="ECO:0000256" key="4">
    <source>
        <dbReference type="ARBA" id="ARBA00022741"/>
    </source>
</evidence>
<dbReference type="RefSeq" id="WP_377318349.1">
    <property type="nucleotide sequence ID" value="NZ_JBHUIY010000041.1"/>
</dbReference>
<dbReference type="InterPro" id="IPR050980">
    <property type="entry name" value="2C_sensor_his_kinase"/>
</dbReference>
<evidence type="ECO:0000256" key="1">
    <source>
        <dbReference type="ARBA" id="ARBA00000085"/>
    </source>
</evidence>
<dbReference type="PANTHER" id="PTHR44936">
    <property type="entry name" value="SENSOR PROTEIN CREC"/>
    <property type="match status" value="1"/>
</dbReference>
<dbReference type="PROSITE" id="PS50109">
    <property type="entry name" value="HIS_KIN"/>
    <property type="match status" value="1"/>
</dbReference>
<dbReference type="SMART" id="SM00387">
    <property type="entry name" value="HATPase_c"/>
    <property type="match status" value="1"/>
</dbReference>
<dbReference type="EMBL" id="JBHUIY010000041">
    <property type="protein sequence ID" value="MFD2235299.1"/>
    <property type="molecule type" value="Genomic_DNA"/>
</dbReference>
<dbReference type="GO" id="GO:0016301">
    <property type="term" value="F:kinase activity"/>
    <property type="evidence" value="ECO:0007669"/>
    <property type="project" value="UniProtKB-KW"/>
</dbReference>
<protein>
    <recommendedName>
        <fullName evidence="2">histidine kinase</fullName>
        <ecNumber evidence="2">2.7.13.3</ecNumber>
    </recommendedName>
</protein>
<dbReference type="PANTHER" id="PTHR44936:SF10">
    <property type="entry name" value="SENSOR PROTEIN RSTB"/>
    <property type="match status" value="1"/>
</dbReference>
<dbReference type="SUPFAM" id="SSF47384">
    <property type="entry name" value="Homodimeric domain of signal transducing histidine kinase"/>
    <property type="match status" value="1"/>
</dbReference>
<evidence type="ECO:0000256" key="2">
    <source>
        <dbReference type="ARBA" id="ARBA00012438"/>
    </source>
</evidence>
<evidence type="ECO:0000256" key="6">
    <source>
        <dbReference type="ARBA" id="ARBA00022840"/>
    </source>
</evidence>
<reference evidence="10" key="1">
    <citation type="journal article" date="2019" name="Int. J. Syst. Evol. Microbiol.">
        <title>The Global Catalogue of Microorganisms (GCM) 10K type strain sequencing project: providing services to taxonomists for standard genome sequencing and annotation.</title>
        <authorList>
            <consortium name="The Broad Institute Genomics Platform"/>
            <consortium name="The Broad Institute Genome Sequencing Center for Infectious Disease"/>
            <person name="Wu L."/>
            <person name="Ma J."/>
        </authorList>
    </citation>
    <scope>NUCLEOTIDE SEQUENCE [LARGE SCALE GENOMIC DNA]</scope>
    <source>
        <strain evidence="10">KCTC 15012</strain>
    </source>
</reference>
<organism evidence="9 10">
    <name type="scientific">Phaeospirillum tilakii</name>
    <dbReference type="NCBI Taxonomy" id="741673"/>
    <lineage>
        <taxon>Bacteria</taxon>
        <taxon>Pseudomonadati</taxon>
        <taxon>Pseudomonadota</taxon>
        <taxon>Alphaproteobacteria</taxon>
        <taxon>Rhodospirillales</taxon>
        <taxon>Rhodospirillaceae</taxon>
        <taxon>Phaeospirillum</taxon>
    </lineage>
</organism>
<keyword evidence="7" id="KW-0812">Transmembrane</keyword>
<dbReference type="SUPFAM" id="SSF55874">
    <property type="entry name" value="ATPase domain of HSP90 chaperone/DNA topoisomerase II/histidine kinase"/>
    <property type="match status" value="1"/>
</dbReference>
<accession>A0ABW5CDF7</accession>
<dbReference type="InterPro" id="IPR005467">
    <property type="entry name" value="His_kinase_dom"/>
</dbReference>
<keyword evidence="7" id="KW-0472">Membrane</keyword>
<dbReference type="CDD" id="cd00075">
    <property type="entry name" value="HATPase"/>
    <property type="match status" value="1"/>
</dbReference>
<dbReference type="InterPro" id="IPR036890">
    <property type="entry name" value="HATPase_C_sf"/>
</dbReference>
<keyword evidence="5 9" id="KW-0418">Kinase</keyword>
<dbReference type="Proteomes" id="UP001597296">
    <property type="component" value="Unassembled WGS sequence"/>
</dbReference>
<dbReference type="InterPro" id="IPR036097">
    <property type="entry name" value="HisK_dim/P_sf"/>
</dbReference>
<dbReference type="EC" id="2.7.13.3" evidence="2"/>
<feature type="transmembrane region" description="Helical" evidence="7">
    <location>
        <begin position="33"/>
        <end position="52"/>
    </location>
</feature>
<dbReference type="Gene3D" id="3.30.565.10">
    <property type="entry name" value="Histidine kinase-like ATPase, C-terminal domain"/>
    <property type="match status" value="1"/>
</dbReference>
<dbReference type="Pfam" id="PF02518">
    <property type="entry name" value="HATPase_c"/>
    <property type="match status" value="1"/>
</dbReference>
<evidence type="ECO:0000256" key="3">
    <source>
        <dbReference type="ARBA" id="ARBA00022679"/>
    </source>
</evidence>
<dbReference type="Gene3D" id="1.10.287.130">
    <property type="match status" value="1"/>
</dbReference>
<dbReference type="InterPro" id="IPR003594">
    <property type="entry name" value="HATPase_dom"/>
</dbReference>
<keyword evidence="6" id="KW-0067">ATP-binding</keyword>
<keyword evidence="7" id="KW-1133">Transmembrane helix</keyword>
<feature type="domain" description="Histidine kinase" evidence="8">
    <location>
        <begin position="293"/>
        <end position="507"/>
    </location>
</feature>
<evidence type="ECO:0000256" key="5">
    <source>
        <dbReference type="ARBA" id="ARBA00022777"/>
    </source>
</evidence>
<keyword evidence="4" id="KW-0547">Nucleotide-binding</keyword>
<evidence type="ECO:0000256" key="7">
    <source>
        <dbReference type="SAM" id="Phobius"/>
    </source>
</evidence>
<comment type="catalytic activity">
    <reaction evidence="1">
        <text>ATP + protein L-histidine = ADP + protein N-phospho-L-histidine.</text>
        <dbReference type="EC" id="2.7.13.3"/>
    </reaction>
</comment>
<evidence type="ECO:0000313" key="9">
    <source>
        <dbReference type="EMBL" id="MFD2235299.1"/>
    </source>
</evidence>
<sequence>MIRTSTGSSPIPALATAGGWTMGKELVRYFRSFAVKLIAAFVIFSIVPVLLVQRFDAAEQEQGALLLHLAQEQGRLAGEALFPLLDTLTPRGTQRIDSTARRLAEGGLSIKVLFRPAVASGSFLLVASAPEDEGGQHGTMNRLLASGVLAPLEASCTGSQPLSLRLPGADGEVLTYLAPYPRPAGCWVVITAQPSGPLAERLLGRPYWRVPEIQAAALIYAVMALLVLSIFTDAWTNLRRFRAVARAVVAGENRGSFAEANRVPDLAEVAREFDTMVATLRRSEALIRQAAEENAHALKAPLAVIAQAIEPLRRDLPEDSAGLRRSVELISLSVDRLDALVSTARRIDETIASLVDCPRHRVDLSALLVALGKGFAHFAEERGLHLDLHIAHGLVVVGGAEQIEIIAENLIDNAFDFSPPGGTVTLEVRRSGPMAEMILSDQGPGIRDLDINQIFERSVSRRQDGAEHDGLGLWIVRRNAEAMGGRVWAANRPDGGLIVTVALPLAE</sequence>
<name>A0ABW5CDF7_9PROT</name>
<proteinExistence type="predicted"/>
<evidence type="ECO:0000259" key="8">
    <source>
        <dbReference type="PROSITE" id="PS50109"/>
    </source>
</evidence>
<comment type="caution">
    <text evidence="9">The sequence shown here is derived from an EMBL/GenBank/DDBJ whole genome shotgun (WGS) entry which is preliminary data.</text>
</comment>
<feature type="transmembrane region" description="Helical" evidence="7">
    <location>
        <begin position="215"/>
        <end position="235"/>
    </location>
</feature>
<evidence type="ECO:0000313" key="10">
    <source>
        <dbReference type="Proteomes" id="UP001597296"/>
    </source>
</evidence>
<keyword evidence="3" id="KW-0808">Transferase</keyword>
<gene>
    <name evidence="9" type="ORF">ACFSNB_15940</name>
</gene>
<keyword evidence="10" id="KW-1185">Reference proteome</keyword>